<dbReference type="EMBL" id="BTFZ01000011">
    <property type="protein sequence ID" value="GMM35970.1"/>
    <property type="molecule type" value="Genomic_DNA"/>
</dbReference>
<evidence type="ECO:0000259" key="7">
    <source>
        <dbReference type="PROSITE" id="PS50157"/>
    </source>
</evidence>
<evidence type="ECO:0000256" key="6">
    <source>
        <dbReference type="SAM" id="MobiDB-lite"/>
    </source>
</evidence>
<protein>
    <submittedName>
        <fullName evidence="8">SF3a splicing factor complex subunit</fullName>
    </submittedName>
</protein>
<keyword evidence="9" id="KW-1185">Reference proteome</keyword>
<dbReference type="Pfam" id="PF16837">
    <property type="entry name" value="SF3A3"/>
    <property type="match status" value="1"/>
</dbReference>
<dbReference type="InterPro" id="IPR051421">
    <property type="entry name" value="RNA_Proc_DNA_Dmg_Regulator"/>
</dbReference>
<dbReference type="GO" id="GO:0000398">
    <property type="term" value="P:mRNA splicing, via spliceosome"/>
    <property type="evidence" value="ECO:0007669"/>
    <property type="project" value="InterPro"/>
</dbReference>
<organism evidence="8 9">
    <name type="scientific">Saccharomycopsis crataegensis</name>
    <dbReference type="NCBI Taxonomy" id="43959"/>
    <lineage>
        <taxon>Eukaryota</taxon>
        <taxon>Fungi</taxon>
        <taxon>Dikarya</taxon>
        <taxon>Ascomycota</taxon>
        <taxon>Saccharomycotina</taxon>
        <taxon>Saccharomycetes</taxon>
        <taxon>Saccharomycopsidaceae</taxon>
        <taxon>Saccharomycopsis</taxon>
    </lineage>
</organism>
<keyword evidence="3" id="KW-0539">Nucleus</keyword>
<dbReference type="GO" id="GO:0003723">
    <property type="term" value="F:RNA binding"/>
    <property type="evidence" value="ECO:0007669"/>
    <property type="project" value="InterPro"/>
</dbReference>
<dbReference type="PROSITE" id="PS50157">
    <property type="entry name" value="ZINC_FINGER_C2H2_2"/>
    <property type="match status" value="1"/>
</dbReference>
<dbReference type="SMART" id="SM00451">
    <property type="entry name" value="ZnF_U1"/>
    <property type="match status" value="1"/>
</dbReference>
<dbReference type="InterPro" id="IPR013087">
    <property type="entry name" value="Znf_C2H2_type"/>
</dbReference>
<dbReference type="SUPFAM" id="SSF57667">
    <property type="entry name" value="beta-beta-alpha zinc fingers"/>
    <property type="match status" value="1"/>
</dbReference>
<dbReference type="Pfam" id="PF12874">
    <property type="entry name" value="zf-met"/>
    <property type="match status" value="1"/>
</dbReference>
<dbReference type="InterPro" id="IPR031774">
    <property type="entry name" value="SF3A3_dom"/>
</dbReference>
<name>A0AAV5QN53_9ASCO</name>
<dbReference type="Pfam" id="PF11931">
    <property type="entry name" value="SF3a60_Prp9_C"/>
    <property type="match status" value="2"/>
</dbReference>
<dbReference type="Gene3D" id="3.30.160.60">
    <property type="entry name" value="Classic Zinc Finger"/>
    <property type="match status" value="1"/>
</dbReference>
<dbReference type="AlphaFoldDB" id="A0AAV5QN53"/>
<dbReference type="Pfam" id="PF16958">
    <property type="entry name" value="PRP9_N"/>
    <property type="match status" value="1"/>
</dbReference>
<dbReference type="PANTHER" id="PTHR12786:SF2">
    <property type="entry name" value="SPLICING FACTOR 3A SUBUNIT 3"/>
    <property type="match status" value="1"/>
</dbReference>
<keyword evidence="2 4" id="KW-0479">Metal-binding</keyword>
<evidence type="ECO:0000313" key="8">
    <source>
        <dbReference type="EMBL" id="GMM35970.1"/>
    </source>
</evidence>
<feature type="region of interest" description="Disordered" evidence="6">
    <location>
        <begin position="408"/>
        <end position="443"/>
    </location>
</feature>
<dbReference type="GeneID" id="90073945"/>
<comment type="subcellular location">
    <subcellularLocation>
        <location evidence="1">Nucleus</location>
    </subcellularLocation>
</comment>
<feature type="coiled-coil region" evidence="5">
    <location>
        <begin position="365"/>
        <end position="394"/>
    </location>
</feature>
<evidence type="ECO:0000256" key="5">
    <source>
        <dbReference type="SAM" id="Coils"/>
    </source>
</evidence>
<dbReference type="InterPro" id="IPR024598">
    <property type="entry name" value="SF3a60/Prp9_C"/>
</dbReference>
<accession>A0AAV5QN53</accession>
<evidence type="ECO:0000256" key="4">
    <source>
        <dbReference type="PROSITE-ProRule" id="PRU00042"/>
    </source>
</evidence>
<dbReference type="Proteomes" id="UP001360560">
    <property type="component" value="Unassembled WGS sequence"/>
</dbReference>
<comment type="caution">
    <text evidence="8">The sequence shown here is derived from an EMBL/GenBank/DDBJ whole genome shotgun (WGS) entry which is preliminary data.</text>
</comment>
<dbReference type="PROSITE" id="PS00028">
    <property type="entry name" value="ZINC_FINGER_C2H2_1"/>
    <property type="match status" value="1"/>
</dbReference>
<feature type="domain" description="C2H2-type" evidence="7">
    <location>
        <begin position="301"/>
        <end position="330"/>
    </location>
</feature>
<gene>
    <name evidence="8" type="ORF">DASC09_032950</name>
</gene>
<proteinExistence type="predicted"/>
<keyword evidence="2 4" id="KW-0862">Zinc</keyword>
<dbReference type="InterPro" id="IPR031590">
    <property type="entry name" value="PRP9_N"/>
</dbReference>
<reference evidence="8 9" key="1">
    <citation type="journal article" date="2023" name="Elife">
        <title>Identification of key yeast species and microbe-microbe interactions impacting larval growth of Drosophila in the wild.</title>
        <authorList>
            <person name="Mure A."/>
            <person name="Sugiura Y."/>
            <person name="Maeda R."/>
            <person name="Honda K."/>
            <person name="Sakurai N."/>
            <person name="Takahashi Y."/>
            <person name="Watada M."/>
            <person name="Katoh T."/>
            <person name="Gotoh A."/>
            <person name="Gotoh Y."/>
            <person name="Taniguchi I."/>
            <person name="Nakamura K."/>
            <person name="Hayashi T."/>
            <person name="Katayama T."/>
            <person name="Uemura T."/>
            <person name="Hattori Y."/>
        </authorList>
    </citation>
    <scope>NUCLEOTIDE SEQUENCE [LARGE SCALE GENOMIC DNA]</scope>
    <source>
        <strain evidence="8 9">SC-9</strain>
    </source>
</reference>
<dbReference type="RefSeq" id="XP_064852966.1">
    <property type="nucleotide sequence ID" value="XM_064996894.1"/>
</dbReference>
<evidence type="ECO:0000313" key="9">
    <source>
        <dbReference type="Proteomes" id="UP001360560"/>
    </source>
</evidence>
<evidence type="ECO:0000256" key="1">
    <source>
        <dbReference type="ARBA" id="ARBA00004123"/>
    </source>
</evidence>
<dbReference type="GO" id="GO:0008270">
    <property type="term" value="F:zinc ion binding"/>
    <property type="evidence" value="ECO:0007669"/>
    <property type="project" value="UniProtKB-KW"/>
</dbReference>
<dbReference type="InterPro" id="IPR036236">
    <property type="entry name" value="Znf_C2H2_sf"/>
</dbReference>
<evidence type="ECO:0000256" key="2">
    <source>
        <dbReference type="ARBA" id="ARBA00022771"/>
    </source>
</evidence>
<dbReference type="SMART" id="SM00355">
    <property type="entry name" value="ZnF_C2H2"/>
    <property type="match status" value="2"/>
</dbReference>
<dbReference type="GO" id="GO:0005681">
    <property type="term" value="C:spliceosomal complex"/>
    <property type="evidence" value="ECO:0007669"/>
    <property type="project" value="InterPro"/>
</dbReference>
<sequence length="586" mass="67373">MSILELKRSKLEELEVIENAISERLQRNPGLFVGSTSAIDHGILNANKKRPIKEVLIQKNEIDLFIKRFKSLGSELQSLNDVKSSAFKQEIDQWRDPKFNFQMFDKQYNNIKESQNNATTTLSDLYSMGGATVVENTVQDSEVASLPEIPRAKDDEVYVKKSILSKFGADIKVDKIFSLEEQYGKFLDLIHFHEIWLNLPGLLESNRLTYLEYLSIFSRLGLKYKQDEMNPNNTIDRTTQQYFDYCKSLAEYLITFVKKIQVLQGPERIINKIKNIDFTSEWESLIDKYINKQATKSDDGLFCKACNKSFAKETVFNAHLTGKKHIKNEKKLQQTGENNNGTSNGIDLVREKELCFNEFMIRSLADFLEKEIKNTRMNVERKQALTNKERLEETRFLLAKVDNDDFPVDLADGNDADNNKNGGADSDNDDDESVKESNPLNLPLDVDGSPIPYWLYKLQGLDHQYQCEVCGNLKFHGRKNYEKHFMESRHIHGLKCLGVNISGGNASYEKKNDFHNSSSSNDTEVLLSFKGITKIDEVTALWNKMKKEIRKKESTFDTENIVEVEDEDGNVMSEKVYQDLKKQGLL</sequence>
<keyword evidence="5" id="KW-0175">Coiled coil</keyword>
<evidence type="ECO:0000256" key="3">
    <source>
        <dbReference type="ARBA" id="ARBA00023242"/>
    </source>
</evidence>
<dbReference type="PANTHER" id="PTHR12786">
    <property type="entry name" value="SPLICING FACTOR SF3A-RELATED"/>
    <property type="match status" value="1"/>
</dbReference>
<dbReference type="InterPro" id="IPR003604">
    <property type="entry name" value="Matrin/U1-like-C_Znf_C2H2"/>
</dbReference>
<keyword evidence="2 4" id="KW-0863">Zinc-finger</keyword>